<proteinExistence type="predicted"/>
<dbReference type="AlphaFoldDB" id="A0AAD7IUB8"/>
<protein>
    <submittedName>
        <fullName evidence="2">Uncharacterized protein</fullName>
    </submittedName>
</protein>
<sequence>MPNPALNSTTTDIDIDDHLAKAHVYRHPPLRLLVIQQNPSAGETRYPPVRRARPTYRVHRLCPDSHRLHTTCDTLGQWPRRHLARILAHKPVLVLVADIHPARAPLPCCRGPDNAPSPPPPAGNFDREATLKRARFRS</sequence>
<keyword evidence="3" id="KW-1185">Reference proteome</keyword>
<evidence type="ECO:0000313" key="3">
    <source>
        <dbReference type="Proteomes" id="UP001215598"/>
    </source>
</evidence>
<organism evidence="2 3">
    <name type="scientific">Mycena metata</name>
    <dbReference type="NCBI Taxonomy" id="1033252"/>
    <lineage>
        <taxon>Eukaryota</taxon>
        <taxon>Fungi</taxon>
        <taxon>Dikarya</taxon>
        <taxon>Basidiomycota</taxon>
        <taxon>Agaricomycotina</taxon>
        <taxon>Agaricomycetes</taxon>
        <taxon>Agaricomycetidae</taxon>
        <taxon>Agaricales</taxon>
        <taxon>Marasmiineae</taxon>
        <taxon>Mycenaceae</taxon>
        <taxon>Mycena</taxon>
    </lineage>
</organism>
<comment type="caution">
    <text evidence="2">The sequence shown here is derived from an EMBL/GenBank/DDBJ whole genome shotgun (WGS) entry which is preliminary data.</text>
</comment>
<evidence type="ECO:0000313" key="2">
    <source>
        <dbReference type="EMBL" id="KAJ7748873.1"/>
    </source>
</evidence>
<evidence type="ECO:0000256" key="1">
    <source>
        <dbReference type="SAM" id="MobiDB-lite"/>
    </source>
</evidence>
<gene>
    <name evidence="2" type="ORF">B0H16DRAFT_1725264</name>
</gene>
<feature type="region of interest" description="Disordered" evidence="1">
    <location>
        <begin position="108"/>
        <end position="129"/>
    </location>
</feature>
<reference evidence="2" key="1">
    <citation type="submission" date="2023-03" db="EMBL/GenBank/DDBJ databases">
        <title>Massive genome expansion in bonnet fungi (Mycena s.s.) driven by repeated elements and novel gene families across ecological guilds.</title>
        <authorList>
            <consortium name="Lawrence Berkeley National Laboratory"/>
            <person name="Harder C.B."/>
            <person name="Miyauchi S."/>
            <person name="Viragh M."/>
            <person name="Kuo A."/>
            <person name="Thoen E."/>
            <person name="Andreopoulos B."/>
            <person name="Lu D."/>
            <person name="Skrede I."/>
            <person name="Drula E."/>
            <person name="Henrissat B."/>
            <person name="Morin E."/>
            <person name="Kohler A."/>
            <person name="Barry K."/>
            <person name="LaButti K."/>
            <person name="Morin E."/>
            <person name="Salamov A."/>
            <person name="Lipzen A."/>
            <person name="Mereny Z."/>
            <person name="Hegedus B."/>
            <person name="Baldrian P."/>
            <person name="Stursova M."/>
            <person name="Weitz H."/>
            <person name="Taylor A."/>
            <person name="Grigoriev I.V."/>
            <person name="Nagy L.G."/>
            <person name="Martin F."/>
            <person name="Kauserud H."/>
        </authorList>
    </citation>
    <scope>NUCLEOTIDE SEQUENCE</scope>
    <source>
        <strain evidence="2">CBHHK182m</strain>
    </source>
</reference>
<dbReference type="Proteomes" id="UP001215598">
    <property type="component" value="Unassembled WGS sequence"/>
</dbReference>
<name>A0AAD7IUB8_9AGAR</name>
<accession>A0AAD7IUB8</accession>
<dbReference type="EMBL" id="JARKIB010000071">
    <property type="protein sequence ID" value="KAJ7748873.1"/>
    <property type="molecule type" value="Genomic_DNA"/>
</dbReference>